<dbReference type="EMBL" id="AP002844">
    <property type="protein sequence ID" value="BAD52523.1"/>
    <property type="molecule type" value="Genomic_DNA"/>
</dbReference>
<reference evidence="2" key="1">
    <citation type="journal article" date="2002" name="Nature">
        <title>The genome sequence and structure of rice chromosome 1.</title>
        <authorList>
            <person name="Sasaki T."/>
            <person name="Matsumoto T."/>
            <person name="Yamamoto K."/>
            <person name="Sakata K."/>
            <person name="Baba T."/>
            <person name="Katayose Y."/>
            <person name="Wu J."/>
            <person name="Niimura Y."/>
            <person name="Cheng Z."/>
            <person name="Nagamura Y."/>
            <person name="Antonio B.A."/>
            <person name="Kanamori H."/>
            <person name="Hosokawa S."/>
            <person name="Masukawa M."/>
            <person name="Arikawa K."/>
            <person name="Chiden Y."/>
            <person name="Hayashi M."/>
            <person name="Okamoto M."/>
            <person name="Ando T."/>
            <person name="Aoki H."/>
            <person name="Arita K."/>
            <person name="Hamada M."/>
            <person name="Harada C."/>
            <person name="Hijishita S."/>
            <person name="Honda M."/>
            <person name="Ichikawa Y."/>
            <person name="Idonuma A."/>
            <person name="Iijima M."/>
            <person name="Ikeda M."/>
            <person name="Ikeno M."/>
            <person name="Itoh S."/>
            <person name="Itoh T."/>
            <person name="Itoh Y."/>
            <person name="Itoh Y."/>
            <person name="Iwabuchi A."/>
            <person name="Kamiya K."/>
            <person name="Karasawa W."/>
            <person name="Katagiri S."/>
            <person name="Kikuta A."/>
            <person name="Kobayashi N."/>
            <person name="Kono I."/>
            <person name="Machita K."/>
            <person name="Maehara T."/>
            <person name="Mizuno H."/>
            <person name="Mizubayashi T."/>
            <person name="Mukai Y."/>
            <person name="Nagasaki H."/>
            <person name="Nakashima M."/>
            <person name="Nakama Y."/>
            <person name="Nakamichi Y."/>
            <person name="Nakamura M."/>
            <person name="Namiki N."/>
            <person name="Negishi M."/>
            <person name="Ohta I."/>
            <person name="Ono N."/>
            <person name="Saji S."/>
            <person name="Sakai K."/>
            <person name="Shibata M."/>
            <person name="Shimokawa T."/>
            <person name="Shomura A."/>
            <person name="Song J."/>
            <person name="Takazaki Y."/>
            <person name="Terasawa K."/>
            <person name="Tsuji K."/>
            <person name="Waki K."/>
            <person name="Yamagata H."/>
            <person name="Yamane H."/>
            <person name="Yoshiki S."/>
            <person name="Yoshihara R."/>
            <person name="Yukawa K."/>
            <person name="Zhong H."/>
            <person name="Iwama H."/>
            <person name="Endo T."/>
            <person name="Ito H."/>
            <person name="Hahn J.H."/>
            <person name="Kim H.I."/>
            <person name="Eun M.Y."/>
            <person name="Yano M."/>
            <person name="Jiang J."/>
            <person name="Gojobori T."/>
        </authorList>
    </citation>
    <scope>NUCLEOTIDE SEQUENCE [LARGE SCALE GENOMIC DNA]</scope>
</reference>
<feature type="region of interest" description="Disordered" evidence="1">
    <location>
        <begin position="1"/>
        <end position="60"/>
    </location>
</feature>
<feature type="compositionally biased region" description="Low complexity" evidence="1">
    <location>
        <begin position="27"/>
        <end position="44"/>
    </location>
</feature>
<accession>Q5ZE18</accession>
<proteinExistence type="predicted"/>
<sequence>MGHTIAERLRKMQSAGASEGGRRGAEGRSATGASSSSGGLSPRTGDGRRPAKSRRRRRRW</sequence>
<gene>
    <name evidence="2" type="primary">P0410E03.12</name>
</gene>
<dbReference type="AlphaFoldDB" id="Q5ZE18"/>
<feature type="compositionally biased region" description="Basic residues" evidence="1">
    <location>
        <begin position="50"/>
        <end position="60"/>
    </location>
</feature>
<feature type="compositionally biased region" description="Basic and acidic residues" evidence="1">
    <location>
        <begin position="1"/>
        <end position="10"/>
    </location>
</feature>
<dbReference type="Proteomes" id="UP000817658">
    <property type="component" value="Chromosome 1"/>
</dbReference>
<organism evidence="2">
    <name type="scientific">Oryza sativa subsp. japonica</name>
    <name type="common">Rice</name>
    <dbReference type="NCBI Taxonomy" id="39947"/>
    <lineage>
        <taxon>Eukaryota</taxon>
        <taxon>Viridiplantae</taxon>
        <taxon>Streptophyta</taxon>
        <taxon>Embryophyta</taxon>
        <taxon>Tracheophyta</taxon>
        <taxon>Spermatophyta</taxon>
        <taxon>Magnoliopsida</taxon>
        <taxon>Liliopsida</taxon>
        <taxon>Poales</taxon>
        <taxon>Poaceae</taxon>
        <taxon>BOP clade</taxon>
        <taxon>Oryzoideae</taxon>
        <taxon>Oryzeae</taxon>
        <taxon>Oryzinae</taxon>
        <taxon>Oryza</taxon>
        <taxon>Oryza sativa</taxon>
    </lineage>
</organism>
<protein>
    <submittedName>
        <fullName evidence="2">Uncharacterized protein P0410E03.12</fullName>
    </submittedName>
</protein>
<evidence type="ECO:0000313" key="2">
    <source>
        <dbReference type="EMBL" id="BAD52523.1"/>
    </source>
</evidence>
<name>Q5ZE18_ORYSJ</name>
<evidence type="ECO:0000256" key="1">
    <source>
        <dbReference type="SAM" id="MobiDB-lite"/>
    </source>
</evidence>